<sequence>MTATGVDKLPRLANGTLEPLAVRVTVAAELLGLGKTRIYELIEAGDLEIVKIGRSTLIPYKNLKKLIGQEE</sequence>
<organism evidence="2 3">
    <name type="scientific">Rhizorhabdus wittichii (strain DSM 6014 / CCUG 31198 / JCM 15750 / NBRC 105917 / EY 4224 / RW1)</name>
    <name type="common">Sphingomonas wittichii</name>
    <dbReference type="NCBI Taxonomy" id="392499"/>
    <lineage>
        <taxon>Bacteria</taxon>
        <taxon>Pseudomonadati</taxon>
        <taxon>Pseudomonadota</taxon>
        <taxon>Alphaproteobacteria</taxon>
        <taxon>Sphingomonadales</taxon>
        <taxon>Sphingomonadaceae</taxon>
        <taxon>Rhizorhabdus</taxon>
    </lineage>
</organism>
<proteinExistence type="predicted"/>
<dbReference type="Proteomes" id="UP000001989">
    <property type="component" value="Chromosome"/>
</dbReference>
<dbReference type="Pfam" id="PF12728">
    <property type="entry name" value="HTH_17"/>
    <property type="match status" value="1"/>
</dbReference>
<evidence type="ECO:0000313" key="3">
    <source>
        <dbReference type="Proteomes" id="UP000001989"/>
    </source>
</evidence>
<name>A0A9J9H8P4_RHIWR</name>
<reference evidence="2 3" key="1">
    <citation type="journal article" date="2010" name="J. Bacteriol.">
        <title>Genome sequence of the dioxin-mineralizing bacterium Sphingomonas wittichii RW1.</title>
        <authorList>
            <person name="Miller T.R."/>
            <person name="Delcher A.L."/>
            <person name="Salzberg S.L."/>
            <person name="Saunders E."/>
            <person name="Detter J.C."/>
            <person name="Halden R.U."/>
        </authorList>
    </citation>
    <scope>NUCLEOTIDE SEQUENCE [LARGE SCALE GENOMIC DNA]</scope>
    <source>
        <strain evidence="3">DSM 6014 / CCUG 31198 / JCM 15750 / NBRC 105917 / EY 4224 / RW1</strain>
    </source>
</reference>
<accession>A0A9J9H8P4</accession>
<keyword evidence="3" id="KW-1185">Reference proteome</keyword>
<dbReference type="InterPro" id="IPR041657">
    <property type="entry name" value="HTH_17"/>
</dbReference>
<dbReference type="KEGG" id="swi:Swit_0663"/>
<gene>
    <name evidence="2" type="ordered locus">Swit_0663</name>
</gene>
<dbReference type="AlphaFoldDB" id="A0A9J9H8P4"/>
<evidence type="ECO:0000259" key="1">
    <source>
        <dbReference type="Pfam" id="PF12728"/>
    </source>
</evidence>
<dbReference type="EMBL" id="CP000699">
    <property type="protein sequence ID" value="ABQ67031.1"/>
    <property type="molecule type" value="Genomic_DNA"/>
</dbReference>
<feature type="domain" description="Helix-turn-helix" evidence="1">
    <location>
        <begin position="25"/>
        <end position="67"/>
    </location>
</feature>
<dbReference type="OrthoDB" id="7874861at2"/>
<dbReference type="InterPro" id="IPR010093">
    <property type="entry name" value="SinI_DNA-bd"/>
</dbReference>
<dbReference type="GO" id="GO:0003677">
    <property type="term" value="F:DNA binding"/>
    <property type="evidence" value="ECO:0007669"/>
    <property type="project" value="InterPro"/>
</dbReference>
<protein>
    <submittedName>
        <fullName evidence="2">DNA binding domain, excisionase family</fullName>
    </submittedName>
</protein>
<evidence type="ECO:0000313" key="2">
    <source>
        <dbReference type="EMBL" id="ABQ67031.1"/>
    </source>
</evidence>
<dbReference type="NCBIfam" id="TIGR01764">
    <property type="entry name" value="excise"/>
    <property type="match status" value="1"/>
</dbReference>